<comment type="caution">
    <text evidence="1">The sequence shown here is derived from an EMBL/GenBank/DDBJ whole genome shotgun (WGS) entry which is preliminary data.</text>
</comment>
<dbReference type="Gene3D" id="3.50.50.100">
    <property type="match status" value="1"/>
</dbReference>
<dbReference type="PANTHER" id="PTHR43755">
    <property type="match status" value="1"/>
</dbReference>
<name>A0ABV3Y9F0_9ACTN</name>
<gene>
    <name evidence="1" type="ORF">AB6A68_15165</name>
</gene>
<protein>
    <submittedName>
        <fullName evidence="1">Sulfide:quinone reductase</fullName>
    </submittedName>
</protein>
<dbReference type="InterPro" id="IPR036188">
    <property type="entry name" value="FAD/NAD-bd_sf"/>
</dbReference>
<sequence length="98" mass="10648">RSLGPERAEITLIAKDSEFRFVPSFPWVATGRRRLEQISFSLAGPLASRQVRFANETVTHIDTAAKVVTTSVGEHAYDFLVIATGHRSANEAVPGLGP</sequence>
<accession>A0ABV3Y9F0</accession>
<feature type="non-terminal residue" evidence="1">
    <location>
        <position position="1"/>
    </location>
</feature>
<evidence type="ECO:0000313" key="1">
    <source>
        <dbReference type="EMBL" id="MEX6431143.1"/>
    </source>
</evidence>
<keyword evidence="2" id="KW-1185">Reference proteome</keyword>
<evidence type="ECO:0000313" key="2">
    <source>
        <dbReference type="Proteomes" id="UP001560267"/>
    </source>
</evidence>
<proteinExistence type="predicted"/>
<dbReference type="InterPro" id="IPR052541">
    <property type="entry name" value="SQRD"/>
</dbReference>
<organism evidence="1 2">
    <name type="scientific">Ferrimicrobium acidiphilum</name>
    <dbReference type="NCBI Taxonomy" id="121039"/>
    <lineage>
        <taxon>Bacteria</taxon>
        <taxon>Bacillati</taxon>
        <taxon>Actinomycetota</taxon>
        <taxon>Acidimicrobiia</taxon>
        <taxon>Acidimicrobiales</taxon>
        <taxon>Acidimicrobiaceae</taxon>
        <taxon>Ferrimicrobium</taxon>
    </lineage>
</organism>
<dbReference type="EMBL" id="JBFSHR010000335">
    <property type="protein sequence ID" value="MEX6431143.1"/>
    <property type="molecule type" value="Genomic_DNA"/>
</dbReference>
<dbReference type="SUPFAM" id="SSF51905">
    <property type="entry name" value="FAD/NAD(P)-binding domain"/>
    <property type="match status" value="1"/>
</dbReference>
<reference evidence="1 2" key="1">
    <citation type="submission" date="2024-07" db="EMBL/GenBank/DDBJ databases">
        <title>Draft Genome Sequence of Ferrimicrobium acidiphilum Strain YE2023, Isolated from a Pulp of Bioleach Reactor.</title>
        <authorList>
            <person name="Elkina Y.A."/>
            <person name="Bulaeva A.G."/>
            <person name="Beletsky A.V."/>
            <person name="Mardanov A.V."/>
        </authorList>
    </citation>
    <scope>NUCLEOTIDE SEQUENCE [LARGE SCALE GENOMIC DNA]</scope>
    <source>
        <strain evidence="1 2">YE2023</strain>
    </source>
</reference>
<dbReference type="PANTHER" id="PTHR43755:SF1">
    <property type="entry name" value="FAD-DEPENDENT PYRIDINE NUCLEOTIDE-DISULPHIDE OXIDOREDUCTASE"/>
    <property type="match status" value="1"/>
</dbReference>
<dbReference type="Proteomes" id="UP001560267">
    <property type="component" value="Unassembled WGS sequence"/>
</dbReference>
<feature type="non-terminal residue" evidence="1">
    <location>
        <position position="98"/>
    </location>
</feature>